<dbReference type="Gene3D" id="1.25.40.10">
    <property type="entry name" value="Tetratricopeptide repeat domain"/>
    <property type="match status" value="2"/>
</dbReference>
<organism evidence="5 6">
    <name type="scientific">Microscilla marina ATCC 23134</name>
    <dbReference type="NCBI Taxonomy" id="313606"/>
    <lineage>
        <taxon>Bacteria</taxon>
        <taxon>Pseudomonadati</taxon>
        <taxon>Bacteroidota</taxon>
        <taxon>Cytophagia</taxon>
        <taxon>Cytophagales</taxon>
        <taxon>Microscillaceae</taxon>
        <taxon>Microscilla</taxon>
    </lineage>
</organism>
<keyword evidence="6" id="KW-1185">Reference proteome</keyword>
<dbReference type="SMART" id="SM00331">
    <property type="entry name" value="PP2C_SIG"/>
    <property type="match status" value="1"/>
</dbReference>
<dbReference type="GO" id="GO:0004674">
    <property type="term" value="F:protein serine/threonine kinase activity"/>
    <property type="evidence" value="ECO:0007669"/>
    <property type="project" value="UniProtKB-KW"/>
</dbReference>
<keyword evidence="5" id="KW-0808">Transferase</keyword>
<dbReference type="Pfam" id="PF13424">
    <property type="entry name" value="TPR_12"/>
    <property type="match status" value="2"/>
</dbReference>
<sequence length="713" mass="82308">MYKLKAQNSQIDSLKTLLLASKPDTHRLHLLNELSKAYFKISSDTIRFFALREKQLAQNLKQIYWQASAENNLGISCFFEASYTRALQHYRRALQLYQSIRSERGISSVYNNLGNIERALGNYPKALDYYQRGLAIQEKIQDLGLLGVSYNNIGIIFKRQGEYNKAITYYLKSLQIRKKLQDYKGVVSCYTNLGVVYNKLKQYTKGLFYCKKSLHLAQRLKLNRALYYNNVGYAFFKLNQSDSALMYIQQGYAIAEKNQDKLGKIRAYLHLAWVYYAQKAYEKTIFVAKQALTIAQQLNRRDEISQLSHVLFQSHQQLAHYQLALKYHLLHTQSKDSLINDSKTKEITRLELSYVFDKKQAFLKMQQQVKEQKIRMDSEKKLVQERWYLFSALAGLFVLAIISTFVFRSRQIQKHLNSQLVKQKDKLVMLNEELLQTQDEITAQHNHIEQQHKALVEYKYNTEGSVRAARNIQLALLPFEKDLTKVFKKHFVVYRPKNIVSGDFYWIKTINEQRLIVVADCVGHGIPGAFMSLIGINLLDKIIFQEGLTDPAGVFERLHQEINQVLQQYIDAKWSMGMDAVLCSLVEQNDGNTRLVFSGAKNPLYYVLPGTTALEVIQGDRKSIGGTRGANKSFINKEMVFPPGTLLYAGSDGLQDQNNIARQTFGTRRLQAVLKSCASLPFAQQKQRIEHCIDEYMQGTTQRDDILWVGIEL</sequence>
<dbReference type="eggNOG" id="COG2208">
    <property type="taxonomic scope" value="Bacteria"/>
</dbReference>
<feature type="repeat" description="TPR" evidence="1">
    <location>
        <begin position="147"/>
        <end position="180"/>
    </location>
</feature>
<proteinExistence type="predicted"/>
<evidence type="ECO:0000256" key="3">
    <source>
        <dbReference type="SAM" id="Phobius"/>
    </source>
</evidence>
<keyword evidence="5" id="KW-0418">Kinase</keyword>
<dbReference type="SMART" id="SM00028">
    <property type="entry name" value="TPR"/>
    <property type="match status" value="6"/>
</dbReference>
<keyword evidence="2" id="KW-0175">Coiled coil</keyword>
<accession>A1ZIX9</accession>
<dbReference type="PROSITE" id="PS50005">
    <property type="entry name" value="TPR"/>
    <property type="match status" value="2"/>
</dbReference>
<keyword evidence="3" id="KW-1133">Transmembrane helix</keyword>
<dbReference type="eggNOG" id="COG0457">
    <property type="taxonomic scope" value="Bacteria"/>
</dbReference>
<name>A1ZIX9_MICM2</name>
<dbReference type="InterPro" id="IPR036457">
    <property type="entry name" value="PPM-type-like_dom_sf"/>
</dbReference>
<feature type="repeat" description="TPR" evidence="1">
    <location>
        <begin position="107"/>
        <end position="140"/>
    </location>
</feature>
<evidence type="ECO:0000256" key="2">
    <source>
        <dbReference type="SAM" id="Coils"/>
    </source>
</evidence>
<evidence type="ECO:0000313" key="6">
    <source>
        <dbReference type="Proteomes" id="UP000004095"/>
    </source>
</evidence>
<dbReference type="InterPro" id="IPR011990">
    <property type="entry name" value="TPR-like_helical_dom_sf"/>
</dbReference>
<feature type="coiled-coil region" evidence="2">
    <location>
        <begin position="413"/>
        <end position="451"/>
    </location>
</feature>
<protein>
    <submittedName>
        <fullName evidence="5">Serine/threonine protein kinases, putative</fullName>
    </submittedName>
</protein>
<keyword evidence="1" id="KW-0802">TPR repeat</keyword>
<dbReference type="InterPro" id="IPR019734">
    <property type="entry name" value="TPR_rpt"/>
</dbReference>
<comment type="caution">
    <text evidence="5">The sequence shown here is derived from an EMBL/GenBank/DDBJ whole genome shotgun (WGS) entry which is preliminary data.</text>
</comment>
<dbReference type="PANTHER" id="PTHR10098">
    <property type="entry name" value="RAPSYN-RELATED"/>
    <property type="match status" value="1"/>
</dbReference>
<evidence type="ECO:0000259" key="4">
    <source>
        <dbReference type="SMART" id="SM00331"/>
    </source>
</evidence>
<keyword evidence="3" id="KW-0472">Membrane</keyword>
<keyword evidence="3" id="KW-0812">Transmembrane</keyword>
<dbReference type="Proteomes" id="UP000004095">
    <property type="component" value="Unassembled WGS sequence"/>
</dbReference>
<dbReference type="AlphaFoldDB" id="A1ZIX9"/>
<gene>
    <name evidence="5" type="ORF">M23134_00399</name>
</gene>
<evidence type="ECO:0000313" key="5">
    <source>
        <dbReference type="EMBL" id="EAY29515.1"/>
    </source>
</evidence>
<dbReference type="SUPFAM" id="SSF48452">
    <property type="entry name" value="TPR-like"/>
    <property type="match status" value="2"/>
</dbReference>
<keyword evidence="5" id="KW-0723">Serine/threonine-protein kinase</keyword>
<dbReference type="EMBL" id="AAWS01000010">
    <property type="protein sequence ID" value="EAY29515.1"/>
    <property type="molecule type" value="Genomic_DNA"/>
</dbReference>
<feature type="transmembrane region" description="Helical" evidence="3">
    <location>
        <begin position="387"/>
        <end position="407"/>
    </location>
</feature>
<reference evidence="5 6" key="1">
    <citation type="submission" date="2007-01" db="EMBL/GenBank/DDBJ databases">
        <authorList>
            <person name="Haygood M."/>
            <person name="Podell S."/>
            <person name="Anderson C."/>
            <person name="Hopkinson B."/>
            <person name="Roe K."/>
            <person name="Barbeau K."/>
            <person name="Gaasterland T."/>
            <person name="Ferriera S."/>
            <person name="Johnson J."/>
            <person name="Kravitz S."/>
            <person name="Beeson K."/>
            <person name="Sutton G."/>
            <person name="Rogers Y.-H."/>
            <person name="Friedman R."/>
            <person name="Frazier M."/>
            <person name="Venter J.C."/>
        </authorList>
    </citation>
    <scope>NUCLEOTIDE SEQUENCE [LARGE SCALE GENOMIC DNA]</scope>
    <source>
        <strain evidence="5 6">ATCC 23134</strain>
    </source>
</reference>
<dbReference type="InterPro" id="IPR001932">
    <property type="entry name" value="PPM-type_phosphatase-like_dom"/>
</dbReference>
<evidence type="ECO:0000256" key="1">
    <source>
        <dbReference type="PROSITE-ProRule" id="PRU00339"/>
    </source>
</evidence>
<dbReference type="Gene3D" id="3.60.40.10">
    <property type="entry name" value="PPM-type phosphatase domain"/>
    <property type="match status" value="1"/>
</dbReference>
<feature type="domain" description="PPM-type phosphatase" evidence="4">
    <location>
        <begin position="488"/>
        <end position="713"/>
    </location>
</feature>
<dbReference type="Pfam" id="PF07228">
    <property type="entry name" value="SpoIIE"/>
    <property type="match status" value="1"/>
</dbReference>